<accession>A0A3G9J216</accession>
<name>A0A3G9J216_9FIRM</name>
<gene>
    <name evidence="5" type="ORF">SG0102_01610</name>
</gene>
<dbReference type="CDD" id="cd04693">
    <property type="entry name" value="NUDIX_Hydrolase"/>
    <property type="match status" value="1"/>
</dbReference>
<dbReference type="InterPro" id="IPR020084">
    <property type="entry name" value="NUDIX_hydrolase_CS"/>
</dbReference>
<comment type="similarity">
    <text evidence="3">Belongs to the Nudix hydrolase family.</text>
</comment>
<dbReference type="Proteomes" id="UP000268059">
    <property type="component" value="Chromosome"/>
</dbReference>
<keyword evidence="2 3" id="KW-0378">Hydrolase</keyword>
<proteinExistence type="inferred from homology"/>
<dbReference type="GO" id="GO:0016787">
    <property type="term" value="F:hydrolase activity"/>
    <property type="evidence" value="ECO:0007669"/>
    <property type="project" value="UniProtKB-KW"/>
</dbReference>
<evidence type="ECO:0000256" key="3">
    <source>
        <dbReference type="RuleBase" id="RU003476"/>
    </source>
</evidence>
<evidence type="ECO:0000313" key="6">
    <source>
        <dbReference type="Proteomes" id="UP000268059"/>
    </source>
</evidence>
<dbReference type="PANTHER" id="PTHR43046">
    <property type="entry name" value="GDP-MANNOSE MANNOSYL HYDROLASE"/>
    <property type="match status" value="1"/>
</dbReference>
<dbReference type="InParanoid" id="A0A3G9J216"/>
<comment type="cofactor">
    <cofactor evidence="1">
        <name>Mg(2+)</name>
        <dbReference type="ChEBI" id="CHEBI:18420"/>
    </cofactor>
</comment>
<sequence length="164" mass="18934">MEFVDIYNDERVLTGERLPRNTKLPAGKYTLYVLALIQNKDGYLITRRTLDKKWAAGAWEIPGGGVMAGESSEEAIRREVKEETGLDIQDHALLYSYKNIDLERGDNYFTDIYLCPLDFTLNDVHVQEREVLDVRCASFEDITELAKTHGFLHYERLCEALKKK</sequence>
<protein>
    <recommendedName>
        <fullName evidence="4">Nudix hydrolase domain-containing protein</fullName>
    </recommendedName>
</protein>
<dbReference type="PRINTS" id="PR00502">
    <property type="entry name" value="NUDIXFAMILY"/>
</dbReference>
<dbReference type="OrthoDB" id="9788922at2"/>
<dbReference type="PROSITE" id="PS51462">
    <property type="entry name" value="NUDIX"/>
    <property type="match status" value="1"/>
</dbReference>
<feature type="domain" description="Nudix hydrolase" evidence="4">
    <location>
        <begin position="28"/>
        <end position="159"/>
    </location>
</feature>
<dbReference type="Pfam" id="PF00293">
    <property type="entry name" value="NUDIX"/>
    <property type="match status" value="1"/>
</dbReference>
<dbReference type="PANTHER" id="PTHR43046:SF14">
    <property type="entry name" value="MUTT_NUDIX FAMILY PROTEIN"/>
    <property type="match status" value="1"/>
</dbReference>
<dbReference type="Gene3D" id="3.90.79.10">
    <property type="entry name" value="Nucleoside Triphosphate Pyrophosphohydrolase"/>
    <property type="match status" value="1"/>
</dbReference>
<dbReference type="PROSITE" id="PS00893">
    <property type="entry name" value="NUDIX_BOX"/>
    <property type="match status" value="1"/>
</dbReference>
<organism evidence="5 6">
    <name type="scientific">Intestinibaculum porci</name>
    <dbReference type="NCBI Taxonomy" id="2487118"/>
    <lineage>
        <taxon>Bacteria</taxon>
        <taxon>Bacillati</taxon>
        <taxon>Bacillota</taxon>
        <taxon>Erysipelotrichia</taxon>
        <taxon>Erysipelotrichales</taxon>
        <taxon>Erysipelotrichaceae</taxon>
        <taxon>Intestinibaculum</taxon>
    </lineage>
</organism>
<evidence type="ECO:0000313" key="5">
    <source>
        <dbReference type="EMBL" id="BBH25227.1"/>
    </source>
</evidence>
<evidence type="ECO:0000256" key="1">
    <source>
        <dbReference type="ARBA" id="ARBA00001946"/>
    </source>
</evidence>
<dbReference type="EMBL" id="AP019309">
    <property type="protein sequence ID" value="BBH25227.1"/>
    <property type="molecule type" value="Genomic_DNA"/>
</dbReference>
<evidence type="ECO:0000259" key="4">
    <source>
        <dbReference type="PROSITE" id="PS51462"/>
    </source>
</evidence>
<reference evidence="5 6" key="1">
    <citation type="submission" date="2018-11" db="EMBL/GenBank/DDBJ databases">
        <title>Novel Erysipelotrichaceae bacterium isolated from small intestine of a swine.</title>
        <authorList>
            <person name="Kim J.S."/>
            <person name="Choe H."/>
            <person name="Lee Y.R."/>
            <person name="Kim K.M."/>
            <person name="Park D.S."/>
        </authorList>
    </citation>
    <scope>NUCLEOTIDE SEQUENCE [LARGE SCALE GENOMIC DNA]</scope>
    <source>
        <strain evidence="5 6">SG0102</strain>
    </source>
</reference>
<dbReference type="InterPro" id="IPR015797">
    <property type="entry name" value="NUDIX_hydrolase-like_dom_sf"/>
</dbReference>
<evidence type="ECO:0000256" key="2">
    <source>
        <dbReference type="ARBA" id="ARBA00022801"/>
    </source>
</evidence>
<dbReference type="SUPFAM" id="SSF55811">
    <property type="entry name" value="Nudix"/>
    <property type="match status" value="1"/>
</dbReference>
<dbReference type="RefSeq" id="WP_125118197.1">
    <property type="nucleotide sequence ID" value="NZ_AP019309.1"/>
</dbReference>
<dbReference type="InterPro" id="IPR000086">
    <property type="entry name" value="NUDIX_hydrolase_dom"/>
</dbReference>
<dbReference type="AlphaFoldDB" id="A0A3G9J216"/>
<keyword evidence="6" id="KW-1185">Reference proteome</keyword>
<dbReference type="InterPro" id="IPR020476">
    <property type="entry name" value="Nudix_hydrolase"/>
</dbReference>
<dbReference type="KEGG" id="ebm:SG0102_01610"/>